<dbReference type="Pfam" id="PF07859">
    <property type="entry name" value="Abhydrolase_3"/>
    <property type="match status" value="1"/>
</dbReference>
<proteinExistence type="predicted"/>
<dbReference type="STRING" id="765257.A0A0D0A0H2"/>
<dbReference type="EMBL" id="KN833707">
    <property type="protein sequence ID" value="KIK25533.1"/>
    <property type="molecule type" value="Genomic_DNA"/>
</dbReference>
<feature type="transmembrane region" description="Helical" evidence="2">
    <location>
        <begin position="15"/>
        <end position="37"/>
    </location>
</feature>
<reference evidence="5" key="2">
    <citation type="submission" date="2015-01" db="EMBL/GenBank/DDBJ databases">
        <title>Evolutionary Origins and Diversification of the Mycorrhizal Mutualists.</title>
        <authorList>
            <consortium name="DOE Joint Genome Institute"/>
            <consortium name="Mycorrhizal Genomics Consortium"/>
            <person name="Kohler A."/>
            <person name="Kuo A."/>
            <person name="Nagy L.G."/>
            <person name="Floudas D."/>
            <person name="Copeland A."/>
            <person name="Barry K.W."/>
            <person name="Cichocki N."/>
            <person name="Veneault-Fourrey C."/>
            <person name="LaButti K."/>
            <person name="Lindquist E.A."/>
            <person name="Lipzen A."/>
            <person name="Lundell T."/>
            <person name="Morin E."/>
            <person name="Murat C."/>
            <person name="Riley R."/>
            <person name="Ohm R."/>
            <person name="Sun H."/>
            <person name="Tunlid A."/>
            <person name="Henrissat B."/>
            <person name="Grigoriev I.V."/>
            <person name="Hibbett D.S."/>
            <person name="Martin F."/>
        </authorList>
    </citation>
    <scope>NUCLEOTIDE SEQUENCE [LARGE SCALE GENOMIC DNA]</scope>
    <source>
        <strain evidence="5">441</strain>
    </source>
</reference>
<evidence type="ECO:0000256" key="1">
    <source>
        <dbReference type="ARBA" id="ARBA00022801"/>
    </source>
</evidence>
<dbReference type="InterPro" id="IPR050300">
    <property type="entry name" value="GDXG_lipolytic_enzyme"/>
</dbReference>
<dbReference type="InterPro" id="IPR029058">
    <property type="entry name" value="AB_hydrolase_fold"/>
</dbReference>
<evidence type="ECO:0000256" key="2">
    <source>
        <dbReference type="SAM" id="Phobius"/>
    </source>
</evidence>
<feature type="domain" description="Alpha/beta hydrolase fold-3" evidence="3">
    <location>
        <begin position="137"/>
        <end position="375"/>
    </location>
</feature>
<keyword evidence="2" id="KW-0472">Membrane</keyword>
<sequence>MNPKLYTKQPWRTLYLAYKVSTILLVRVPAWSITYLFTRPRPTWSWRHAMVVALIRHLTSLSVVVGKLGRWPNHRAIEPDAEGIWIGGAPHLITAELKIWSAVADVTSIRIPGYWYAKKGLSPRPTAPVRPDRRVFLFLHGGGFTQLSAHPKAATSILPRSFVELVDDAPYALAVEYRLSSSYPFAEEHPFPTALLDALAGYNYLVSVMGYRPSNIIVVGDSAGGNIALALTRYLVENEGTTKVPLPSPPGHLLLSSPSVDLSISHLTPVSSALTHNMDILGDSYGDVRHLPYRTYAYVGPFGFGMASCNRYISPACLSLLMRARFKNFPPTFVIAGGAERFLDSIRTLRDRMVKDMGEAHVTYYEAEDAIHDYLVFPWHPCRAATLTAVRAWLT</sequence>
<organism evidence="4 5">
    <name type="scientific">Pisolithus microcarpus 441</name>
    <dbReference type="NCBI Taxonomy" id="765257"/>
    <lineage>
        <taxon>Eukaryota</taxon>
        <taxon>Fungi</taxon>
        <taxon>Dikarya</taxon>
        <taxon>Basidiomycota</taxon>
        <taxon>Agaricomycotina</taxon>
        <taxon>Agaricomycetes</taxon>
        <taxon>Agaricomycetidae</taxon>
        <taxon>Boletales</taxon>
        <taxon>Sclerodermatineae</taxon>
        <taxon>Pisolithaceae</taxon>
        <taxon>Pisolithus</taxon>
    </lineage>
</organism>
<dbReference type="Proteomes" id="UP000054018">
    <property type="component" value="Unassembled WGS sequence"/>
</dbReference>
<dbReference type="AlphaFoldDB" id="A0A0D0A0H2"/>
<dbReference type="Gene3D" id="3.40.50.1820">
    <property type="entry name" value="alpha/beta hydrolase"/>
    <property type="match status" value="1"/>
</dbReference>
<accession>A0A0D0A0H2</accession>
<dbReference type="HOGENOM" id="CLU_019364_1_0_1"/>
<evidence type="ECO:0000259" key="3">
    <source>
        <dbReference type="Pfam" id="PF07859"/>
    </source>
</evidence>
<keyword evidence="1" id="KW-0378">Hydrolase</keyword>
<dbReference type="PANTHER" id="PTHR48081">
    <property type="entry name" value="AB HYDROLASE SUPERFAMILY PROTEIN C4A8.06C"/>
    <property type="match status" value="1"/>
</dbReference>
<evidence type="ECO:0000313" key="4">
    <source>
        <dbReference type="EMBL" id="KIK25533.1"/>
    </source>
</evidence>
<dbReference type="InterPro" id="IPR013094">
    <property type="entry name" value="AB_hydrolase_3"/>
</dbReference>
<name>A0A0D0A0H2_9AGAM</name>
<dbReference type="SUPFAM" id="SSF53474">
    <property type="entry name" value="alpha/beta-Hydrolases"/>
    <property type="match status" value="1"/>
</dbReference>
<dbReference type="OrthoDB" id="2152029at2759"/>
<reference evidence="4 5" key="1">
    <citation type="submission" date="2014-04" db="EMBL/GenBank/DDBJ databases">
        <authorList>
            <consortium name="DOE Joint Genome Institute"/>
            <person name="Kuo A."/>
            <person name="Kohler A."/>
            <person name="Costa M.D."/>
            <person name="Nagy L.G."/>
            <person name="Floudas D."/>
            <person name="Copeland A."/>
            <person name="Barry K.W."/>
            <person name="Cichocki N."/>
            <person name="Veneault-Fourrey C."/>
            <person name="LaButti K."/>
            <person name="Lindquist E.A."/>
            <person name="Lipzen A."/>
            <person name="Lundell T."/>
            <person name="Morin E."/>
            <person name="Murat C."/>
            <person name="Sun H."/>
            <person name="Tunlid A."/>
            <person name="Henrissat B."/>
            <person name="Grigoriev I.V."/>
            <person name="Hibbett D.S."/>
            <person name="Martin F."/>
            <person name="Nordberg H.P."/>
            <person name="Cantor M.N."/>
            <person name="Hua S.X."/>
        </authorList>
    </citation>
    <scope>NUCLEOTIDE SEQUENCE [LARGE SCALE GENOMIC DNA]</scope>
    <source>
        <strain evidence="4 5">441</strain>
    </source>
</reference>
<keyword evidence="2" id="KW-0812">Transmembrane</keyword>
<dbReference type="PANTHER" id="PTHR48081:SF26">
    <property type="entry name" value="ALPHA_BETA HYDROLASE FOLD-3 DOMAIN-CONTAINING PROTEIN"/>
    <property type="match status" value="1"/>
</dbReference>
<gene>
    <name evidence="4" type="ORF">PISMIDRAFT_677170</name>
</gene>
<dbReference type="GO" id="GO:0016787">
    <property type="term" value="F:hydrolase activity"/>
    <property type="evidence" value="ECO:0007669"/>
    <property type="project" value="UniProtKB-KW"/>
</dbReference>
<keyword evidence="5" id="KW-1185">Reference proteome</keyword>
<protein>
    <recommendedName>
        <fullName evidence="3">Alpha/beta hydrolase fold-3 domain-containing protein</fullName>
    </recommendedName>
</protein>
<evidence type="ECO:0000313" key="5">
    <source>
        <dbReference type="Proteomes" id="UP000054018"/>
    </source>
</evidence>
<keyword evidence="2" id="KW-1133">Transmembrane helix</keyword>